<dbReference type="EMBL" id="JAYMYQ010000008">
    <property type="protein sequence ID" value="KAK7315645.1"/>
    <property type="molecule type" value="Genomic_DNA"/>
</dbReference>
<accession>A0AAN9KDV3</accession>
<keyword evidence="2" id="KW-1185">Reference proteome</keyword>
<name>A0AAN9KDV3_CANGL</name>
<proteinExistence type="predicted"/>
<reference evidence="1 2" key="1">
    <citation type="submission" date="2024-01" db="EMBL/GenBank/DDBJ databases">
        <title>The genomes of 5 underutilized Papilionoideae crops provide insights into root nodulation and disease resistanc.</title>
        <authorList>
            <person name="Jiang F."/>
        </authorList>
    </citation>
    <scope>NUCLEOTIDE SEQUENCE [LARGE SCALE GENOMIC DNA]</scope>
    <source>
        <strain evidence="1">LVBAO_FW01</strain>
        <tissue evidence="1">Leaves</tissue>
    </source>
</reference>
<evidence type="ECO:0000313" key="2">
    <source>
        <dbReference type="Proteomes" id="UP001367508"/>
    </source>
</evidence>
<dbReference type="Proteomes" id="UP001367508">
    <property type="component" value="Unassembled WGS sequence"/>
</dbReference>
<protein>
    <submittedName>
        <fullName evidence="1">Uncharacterized protein</fullName>
    </submittedName>
</protein>
<gene>
    <name evidence="1" type="ORF">VNO77_34211</name>
</gene>
<evidence type="ECO:0000313" key="1">
    <source>
        <dbReference type="EMBL" id="KAK7315645.1"/>
    </source>
</evidence>
<comment type="caution">
    <text evidence="1">The sequence shown here is derived from an EMBL/GenBank/DDBJ whole genome shotgun (WGS) entry which is preliminary data.</text>
</comment>
<sequence length="187" mass="20722">MPQTPFVAAIQQGYWTSSLLSNRYNETSQQKMRDALPFLVELACSPAEPQSSTLEGWISKVREAGLSTPHSERPDVVQHNKDKGGNLSKGGLAMNCGIRKMIRANEDKFCFGDKCGRAVSSNDLLRRIVIIVEINDTTLKEKLWGEGYRLKVAAHAYVILDFEVVPMQNKEVASSGPHGMIFSNVIP</sequence>
<organism evidence="1 2">
    <name type="scientific">Canavalia gladiata</name>
    <name type="common">Sword bean</name>
    <name type="synonym">Dolichos gladiatus</name>
    <dbReference type="NCBI Taxonomy" id="3824"/>
    <lineage>
        <taxon>Eukaryota</taxon>
        <taxon>Viridiplantae</taxon>
        <taxon>Streptophyta</taxon>
        <taxon>Embryophyta</taxon>
        <taxon>Tracheophyta</taxon>
        <taxon>Spermatophyta</taxon>
        <taxon>Magnoliopsida</taxon>
        <taxon>eudicotyledons</taxon>
        <taxon>Gunneridae</taxon>
        <taxon>Pentapetalae</taxon>
        <taxon>rosids</taxon>
        <taxon>fabids</taxon>
        <taxon>Fabales</taxon>
        <taxon>Fabaceae</taxon>
        <taxon>Papilionoideae</taxon>
        <taxon>50 kb inversion clade</taxon>
        <taxon>NPAAA clade</taxon>
        <taxon>indigoferoid/millettioid clade</taxon>
        <taxon>Phaseoleae</taxon>
        <taxon>Canavalia</taxon>
    </lineage>
</organism>
<dbReference type="AlphaFoldDB" id="A0AAN9KDV3"/>